<dbReference type="EMBL" id="LAZR01027201">
    <property type="protein sequence ID" value="KKL66437.1"/>
    <property type="molecule type" value="Genomic_DNA"/>
</dbReference>
<name>A0A0F9GTL5_9ZZZZ</name>
<comment type="caution">
    <text evidence="1">The sequence shown here is derived from an EMBL/GenBank/DDBJ whole genome shotgun (WGS) entry which is preliminary data.</text>
</comment>
<dbReference type="AlphaFoldDB" id="A0A0F9GTL5"/>
<sequence>MTDLYKDRVTPRFYGIPPGADFPAEVITGLTDRLGDASPQDWAGVELFVNTRRMQRRMKDLLSAGPARLLPAIRLVTDPALT</sequence>
<gene>
    <name evidence="1" type="ORF">LCGC14_2144960</name>
</gene>
<protein>
    <submittedName>
        <fullName evidence="1">Uncharacterized protein</fullName>
    </submittedName>
</protein>
<reference evidence="1" key="1">
    <citation type="journal article" date="2015" name="Nature">
        <title>Complex archaea that bridge the gap between prokaryotes and eukaryotes.</title>
        <authorList>
            <person name="Spang A."/>
            <person name="Saw J.H."/>
            <person name="Jorgensen S.L."/>
            <person name="Zaremba-Niedzwiedzka K."/>
            <person name="Martijn J."/>
            <person name="Lind A.E."/>
            <person name="van Eijk R."/>
            <person name="Schleper C."/>
            <person name="Guy L."/>
            <person name="Ettema T.J."/>
        </authorList>
    </citation>
    <scope>NUCLEOTIDE SEQUENCE</scope>
</reference>
<evidence type="ECO:0000313" key="1">
    <source>
        <dbReference type="EMBL" id="KKL66437.1"/>
    </source>
</evidence>
<proteinExistence type="predicted"/>
<accession>A0A0F9GTL5</accession>
<organism evidence="1">
    <name type="scientific">marine sediment metagenome</name>
    <dbReference type="NCBI Taxonomy" id="412755"/>
    <lineage>
        <taxon>unclassified sequences</taxon>
        <taxon>metagenomes</taxon>
        <taxon>ecological metagenomes</taxon>
    </lineage>
</organism>
<feature type="non-terminal residue" evidence="1">
    <location>
        <position position="82"/>
    </location>
</feature>